<dbReference type="Pfam" id="PF13276">
    <property type="entry name" value="HTH_21"/>
    <property type="match status" value="1"/>
</dbReference>
<protein>
    <submittedName>
        <fullName evidence="3">Integrase catalytic region</fullName>
    </submittedName>
</protein>
<dbReference type="InterPro" id="IPR050900">
    <property type="entry name" value="Transposase_IS3/IS150/IS904"/>
</dbReference>
<name>A0A1V1I383_9FIRM</name>
<evidence type="ECO:0000313" key="3">
    <source>
        <dbReference type="EMBL" id="CED94676.1"/>
    </source>
</evidence>
<dbReference type="EMBL" id="LN555523">
    <property type="protein sequence ID" value="CED94676.1"/>
    <property type="molecule type" value="Genomic_DNA"/>
</dbReference>
<dbReference type="InterPro" id="IPR048020">
    <property type="entry name" value="Transpos_IS3"/>
</dbReference>
<dbReference type="PANTHER" id="PTHR46889">
    <property type="entry name" value="TRANSPOSASE INSF FOR INSERTION SEQUENCE IS3B-RELATED"/>
    <property type="match status" value="1"/>
</dbReference>
<accession>A0A1V1I383</accession>
<feature type="domain" description="Integrase catalytic" evidence="2">
    <location>
        <begin position="274"/>
        <end position="438"/>
    </location>
</feature>
<dbReference type="Pfam" id="PF00665">
    <property type="entry name" value="rve"/>
    <property type="match status" value="1"/>
</dbReference>
<dbReference type="InterPro" id="IPR012337">
    <property type="entry name" value="RNaseH-like_sf"/>
</dbReference>
<evidence type="ECO:0000256" key="1">
    <source>
        <dbReference type="ARBA" id="ARBA00002286"/>
    </source>
</evidence>
<dbReference type="Pfam" id="PF20310">
    <property type="entry name" value="HTH_Tnp_2"/>
    <property type="match status" value="1"/>
</dbReference>
<dbReference type="Gene3D" id="3.30.420.10">
    <property type="entry name" value="Ribonuclease H-like superfamily/Ribonuclease H"/>
    <property type="match status" value="1"/>
</dbReference>
<dbReference type="Proteomes" id="UP000245622">
    <property type="component" value="Chromosome 1"/>
</dbReference>
<organism evidence="3 4">
    <name type="scientific">Romboutsia ilealis</name>
    <dbReference type="NCBI Taxonomy" id="1115758"/>
    <lineage>
        <taxon>Bacteria</taxon>
        <taxon>Bacillati</taxon>
        <taxon>Bacillota</taxon>
        <taxon>Clostridia</taxon>
        <taxon>Peptostreptococcales</taxon>
        <taxon>Peptostreptococcaceae</taxon>
        <taxon>Romboutsia</taxon>
    </lineage>
</organism>
<dbReference type="AlphaFoldDB" id="A0A1V1I383"/>
<proteinExistence type="predicted"/>
<sequence length="441" mass="51559">MSKKTFTDLEMLDLSKNKYVKNVTSKGITYTNEFKLQFIAEYENGKTSRKIFEDAGFDVDVIGIKRIESASLRWRAAYKDKGVLGLEDTRTLNSGRTLNRDLTVEEILAKKDAEIAYLKAELELIKKLELQERQVISKKIPSSIIFNLIQNLIKNFNLKNMTRHLCKIANVSASGYYKFLSNFRARRIKEHKDLKSKEIILKAFNYRGYKKGSRSIKMILENKFHIIMNRKKIQRIMRKYNITCPIRKANPYKRIAKATKEHRVVPNRLNREFKQNTPGKVMLTDITYMPYGNNKIAYLSTIKDSSTNEILAYNLSNSLAIDIVTETINKLVKLKSFKLHKDAFIHSDQGSHYTSPIFQKLLKKNKLGQSMSRRGNCWDNAPQESFFGHMKDEIDYKSCRTIEELKILIDDYMDYYNNDRCQWNLKKLTPVQYRNQLLATS</sequence>
<gene>
    <name evidence="3" type="ORF">CRIB_2072</name>
</gene>
<dbReference type="InterPro" id="IPR036397">
    <property type="entry name" value="RNaseH_sf"/>
</dbReference>
<keyword evidence="4" id="KW-1185">Reference proteome</keyword>
<dbReference type="KEGG" id="ril:CRIB_2072"/>
<evidence type="ECO:0000313" key="4">
    <source>
        <dbReference type="Proteomes" id="UP000245622"/>
    </source>
</evidence>
<dbReference type="GO" id="GO:0015074">
    <property type="term" value="P:DNA integration"/>
    <property type="evidence" value="ECO:0007669"/>
    <property type="project" value="InterPro"/>
</dbReference>
<comment type="function">
    <text evidence="1">Involved in the transposition of the insertion sequence.</text>
</comment>
<dbReference type="SUPFAM" id="SSF53098">
    <property type="entry name" value="Ribonuclease H-like"/>
    <property type="match status" value="1"/>
</dbReference>
<dbReference type="Pfam" id="PF13333">
    <property type="entry name" value="rve_2"/>
    <property type="match status" value="1"/>
</dbReference>
<dbReference type="InterPro" id="IPR001584">
    <property type="entry name" value="Integrase_cat-core"/>
</dbReference>
<dbReference type="PROSITE" id="PS50994">
    <property type="entry name" value="INTEGRASE"/>
    <property type="match status" value="1"/>
</dbReference>
<dbReference type="GO" id="GO:0003676">
    <property type="term" value="F:nucleic acid binding"/>
    <property type="evidence" value="ECO:0007669"/>
    <property type="project" value="InterPro"/>
</dbReference>
<dbReference type="NCBIfam" id="NF033516">
    <property type="entry name" value="transpos_IS3"/>
    <property type="match status" value="1"/>
</dbReference>
<dbReference type="InterPro" id="IPR025948">
    <property type="entry name" value="HTH-like_dom"/>
</dbReference>
<evidence type="ECO:0000259" key="2">
    <source>
        <dbReference type="PROSITE" id="PS50994"/>
    </source>
</evidence>
<reference evidence="3 4" key="1">
    <citation type="submission" date="2014-04" db="EMBL/GenBank/DDBJ databases">
        <authorList>
            <person name="Hornung B.V."/>
        </authorList>
    </citation>
    <scope>NUCLEOTIDE SEQUENCE [LARGE SCALE GENOMIC DNA]</scope>
    <source>
        <strain evidence="3 4">CRIB</strain>
    </source>
</reference>
<dbReference type="RefSeq" id="WP_071119763.1">
    <property type="nucleotide sequence ID" value="NZ_CAOUKA010000070.1"/>
</dbReference>
<dbReference type="GeneID" id="97992032"/>
<dbReference type="PANTHER" id="PTHR46889:SF5">
    <property type="entry name" value="INTEGRASE PROTEIN"/>
    <property type="match status" value="1"/>
</dbReference>
<dbReference type="InterPro" id="IPR046929">
    <property type="entry name" value="HTH_Tnp"/>
</dbReference>